<evidence type="ECO:0000256" key="18">
    <source>
        <dbReference type="PIRSR" id="PIRSR605478-3"/>
    </source>
</evidence>
<gene>
    <name evidence="22" type="primary">tktA</name>
    <name evidence="22" type="ORF">ANTHELSMS3_03603</name>
</gene>
<feature type="binding site" evidence="19">
    <location>
        <position position="222"/>
    </location>
    <ligand>
        <name>Mg(2+)</name>
        <dbReference type="ChEBI" id="CHEBI:18420"/>
    </ligand>
</feature>
<evidence type="ECO:0000256" key="16">
    <source>
        <dbReference type="PIRSR" id="PIRSR605478-1"/>
    </source>
</evidence>
<dbReference type="InterPro" id="IPR055152">
    <property type="entry name" value="Transketolase-like_C_2"/>
</dbReference>
<dbReference type="SUPFAM" id="SSF52518">
    <property type="entry name" value="Thiamin diphosphate-binding fold (THDP-binding)"/>
    <property type="match status" value="2"/>
</dbReference>
<comment type="cofactor">
    <cofactor evidence="19">
        <name>Mg(2+)</name>
        <dbReference type="ChEBI" id="CHEBI:18420"/>
    </cofactor>
    <text evidence="19">Binds 1 Mg(2+) ion per subunit. Can also utilize other divalent metal cations, such as Ca(2+), Mn(2+) and Co(2+).</text>
</comment>
<dbReference type="InterPro" id="IPR005475">
    <property type="entry name" value="Transketolase-like_Pyr-bd"/>
</dbReference>
<dbReference type="Pfam" id="PF22613">
    <property type="entry name" value="Transketolase_C_1"/>
    <property type="match status" value="1"/>
</dbReference>
<evidence type="ECO:0000256" key="6">
    <source>
        <dbReference type="ARBA" id="ARBA00007131"/>
    </source>
</evidence>
<evidence type="ECO:0000256" key="8">
    <source>
        <dbReference type="ARBA" id="ARBA00013152"/>
    </source>
</evidence>
<evidence type="ECO:0000256" key="1">
    <source>
        <dbReference type="ARBA" id="ARBA00001913"/>
    </source>
</evidence>
<evidence type="ECO:0000256" key="3">
    <source>
        <dbReference type="ARBA" id="ARBA00001941"/>
    </source>
</evidence>
<evidence type="ECO:0000313" key="22">
    <source>
        <dbReference type="EMBL" id="ASP22226.1"/>
    </source>
</evidence>
<dbReference type="InterPro" id="IPR009014">
    <property type="entry name" value="Transketo_C/PFOR_II"/>
</dbReference>
<comment type="cofactor">
    <cofactor evidence="3">
        <name>Co(2+)</name>
        <dbReference type="ChEBI" id="CHEBI:48828"/>
    </cofactor>
</comment>
<keyword evidence="11" id="KW-0106">Calcium</keyword>
<evidence type="ECO:0000256" key="14">
    <source>
        <dbReference type="ARBA" id="ARBA00049473"/>
    </source>
</evidence>
<dbReference type="GO" id="GO:0004802">
    <property type="term" value="F:transketolase activity"/>
    <property type="evidence" value="ECO:0007669"/>
    <property type="project" value="UniProtKB-UniRule"/>
</dbReference>
<evidence type="ECO:0000256" key="9">
    <source>
        <dbReference type="ARBA" id="ARBA00022679"/>
    </source>
</evidence>
<dbReference type="Gene3D" id="3.40.50.920">
    <property type="match status" value="1"/>
</dbReference>
<evidence type="ECO:0000256" key="2">
    <source>
        <dbReference type="ARBA" id="ARBA00001936"/>
    </source>
</evidence>
<dbReference type="CDD" id="cd02012">
    <property type="entry name" value="TPP_TK"/>
    <property type="match status" value="1"/>
</dbReference>
<evidence type="ECO:0000256" key="4">
    <source>
        <dbReference type="ARBA" id="ARBA00004959"/>
    </source>
</evidence>
<dbReference type="Pfam" id="PF00456">
    <property type="entry name" value="Transketolase_N"/>
    <property type="match status" value="1"/>
</dbReference>
<evidence type="ECO:0000256" key="13">
    <source>
        <dbReference type="ARBA" id="ARBA00023052"/>
    </source>
</evidence>
<dbReference type="Gene3D" id="3.40.50.970">
    <property type="match status" value="2"/>
</dbReference>
<evidence type="ECO:0000256" key="19">
    <source>
        <dbReference type="PIRSR" id="PIRSR605478-4"/>
    </source>
</evidence>
<reference evidence="22 23" key="1">
    <citation type="submission" date="2017-07" db="EMBL/GenBank/DDBJ databases">
        <title>Genome Sequence of Antarctobacter heliothermus Strain SMS3 Isolated from a culture of the Diatom Skeletonema marinoi.</title>
        <authorList>
            <person name="Topel M."/>
            <person name="Pinder M.I.M."/>
            <person name="Johansson O.N."/>
            <person name="Kourtchenko O."/>
            <person name="Godhe A."/>
            <person name="Clarke A.K."/>
        </authorList>
    </citation>
    <scope>NUCLEOTIDE SEQUENCE [LARGE SCALE GENOMIC DNA]</scope>
    <source>
        <strain evidence="22 23">SMS3</strain>
    </source>
</reference>
<evidence type="ECO:0000256" key="5">
    <source>
        <dbReference type="ARBA" id="ARBA00005215"/>
    </source>
</evidence>
<feature type="binding site" evidence="18">
    <location>
        <position position="191"/>
    </location>
    <ligand>
        <name>thiamine diphosphate</name>
        <dbReference type="ChEBI" id="CHEBI:58937"/>
    </ligand>
</feature>
<feature type="binding site" evidence="17">
    <location>
        <position position="551"/>
    </location>
    <ligand>
        <name>substrate</name>
    </ligand>
</feature>
<feature type="binding site" evidence="18">
    <location>
        <position position="468"/>
    </location>
    <ligand>
        <name>thiamine diphosphate</name>
        <dbReference type="ChEBI" id="CHEBI:58937"/>
    </ligand>
</feature>
<organism evidence="22 23">
    <name type="scientific">Antarctobacter heliothermus</name>
    <dbReference type="NCBI Taxonomy" id="74033"/>
    <lineage>
        <taxon>Bacteria</taxon>
        <taxon>Pseudomonadati</taxon>
        <taxon>Pseudomonadota</taxon>
        <taxon>Alphaproteobacteria</taxon>
        <taxon>Rhodobacterales</taxon>
        <taxon>Roseobacteraceae</taxon>
        <taxon>Antarctobacter</taxon>
    </lineage>
</organism>
<feature type="binding site" evidence="18">
    <location>
        <position position="293"/>
    </location>
    <ligand>
        <name>thiamine diphosphate</name>
        <dbReference type="ChEBI" id="CHEBI:58937"/>
    </ligand>
</feature>
<keyword evidence="13 18" id="KW-0786">Thiamine pyrophosphate</keyword>
<protein>
    <recommendedName>
        <fullName evidence="8 15">Transketolase</fullName>
        <ecNumber evidence="8 15">2.2.1.1</ecNumber>
    </recommendedName>
</protein>
<dbReference type="GO" id="GO:0005829">
    <property type="term" value="C:cytosol"/>
    <property type="evidence" value="ECO:0007669"/>
    <property type="project" value="TreeGrafter"/>
</dbReference>
<dbReference type="InterPro" id="IPR005478">
    <property type="entry name" value="Transketolase_bac-like"/>
</dbReference>
<comment type="subunit">
    <text evidence="7">Homodimer.</text>
</comment>
<feature type="binding site" evidence="17">
    <location>
        <position position="415"/>
    </location>
    <ligand>
        <name>substrate</name>
    </ligand>
</feature>
<dbReference type="PROSITE" id="PS00802">
    <property type="entry name" value="TRANSKETOLASE_2"/>
    <property type="match status" value="1"/>
</dbReference>
<evidence type="ECO:0000256" key="17">
    <source>
        <dbReference type="PIRSR" id="PIRSR605478-2"/>
    </source>
</evidence>
<evidence type="ECO:0000256" key="10">
    <source>
        <dbReference type="ARBA" id="ARBA00022723"/>
    </source>
</evidence>
<name>A0A222E7S2_9RHOB</name>
<keyword evidence="23" id="KW-1185">Reference proteome</keyword>
<feature type="site" description="Important for catalytic activity" evidence="20">
    <location>
        <position position="63"/>
    </location>
</feature>
<dbReference type="EMBL" id="CP022540">
    <property type="protein sequence ID" value="ASP22226.1"/>
    <property type="molecule type" value="Genomic_DNA"/>
</dbReference>
<comment type="cofactor">
    <cofactor evidence="2">
        <name>Mn(2+)</name>
        <dbReference type="ChEBI" id="CHEBI:29035"/>
    </cofactor>
</comment>
<feature type="binding site" evidence="17">
    <location>
        <position position="492"/>
    </location>
    <ligand>
        <name>substrate</name>
    </ligand>
</feature>
<feature type="binding site" evidence="17">
    <location>
        <position position="388"/>
    </location>
    <ligand>
        <name>substrate</name>
    </ligand>
</feature>
<keyword evidence="12 19" id="KW-0460">Magnesium</keyword>
<evidence type="ECO:0000256" key="20">
    <source>
        <dbReference type="PIRSR" id="PIRSR605478-5"/>
    </source>
</evidence>
<feature type="binding site" evidence="18">
    <location>
        <position position="220"/>
    </location>
    <ligand>
        <name>thiamine diphosphate</name>
        <dbReference type="ChEBI" id="CHEBI:58937"/>
    </ligand>
</feature>
<keyword evidence="10 19" id="KW-0479">Metal-binding</keyword>
<evidence type="ECO:0000259" key="21">
    <source>
        <dbReference type="SMART" id="SM00861"/>
    </source>
</evidence>
<sequence>MRHAAHCLHFATWLLLTRQNPQPEDRNPVDIQELRTRNPDHWMRATAIRALALDAVAAANSGHSGMPIGMADVATVLFSKHLKFDAAQPEWADRDRFILSAGHGSMLLYALLYLCGDPEITLEQVKNFRQLGAKTAGHPENFLAKAIETTTGPLGQGIANSVGFAIAEESLRARFGRKLIDHHTYVIAGDGCLMEGISHEAIGLAGRLELGHLIVFWDNNDITIDGKVSLSDRTDQVARFKASGWHVQEIDGHDPEAIDAAIDAAKKTGQPSMIACKSHIALGHAAQDTSKGHGALTNDDQNNAAKEAWGWTSAPFDIPAEVKSWWEKAGSRGAADRAEWETRLADMSAARQAEFTRVMTGEAPKKLSAVIKALKKQVSETAPKVATRKASEMALEVINPVMPETLGGSADLTGSNNTLTGDLGVFDTDNRKGRYIYYGIREHGMASAMNGMALHGGVRPYGGTFMAFTDYARPAMRLAALMQTPTVFVMTHDSIGLGEDGPTHQPVEHLAISRATPNTLVFRPADTVETAEAWEIALRQTGTPSVMSLTRQGLPTVRLEHKNANLTEKGAYVLADAEGKRQAILMATGSEVSIAMAARDLLQAEGIGTRVVSMPCWELFEAQDESYRRRVLPGGPVRVAVEAAVSFGWDRWLFGERGKRDKGAFVGMPGFGASAPAEELFKHFGITAEAVAEKVKGML</sequence>
<dbReference type="GO" id="GO:0006098">
    <property type="term" value="P:pentose-phosphate shunt"/>
    <property type="evidence" value="ECO:0007669"/>
    <property type="project" value="TreeGrafter"/>
</dbReference>
<feature type="binding site" evidence="19">
    <location>
        <position position="220"/>
    </location>
    <ligand>
        <name>Mg(2+)</name>
        <dbReference type="ChEBI" id="CHEBI:18420"/>
    </ligand>
</feature>
<feature type="binding site" evidence="17">
    <location>
        <position position="293"/>
    </location>
    <ligand>
        <name>substrate</name>
    </ligand>
</feature>
<comment type="cofactor">
    <cofactor evidence="18">
        <name>thiamine diphosphate</name>
        <dbReference type="ChEBI" id="CHEBI:58937"/>
    </cofactor>
    <text evidence="18">Binds 1 thiamine pyrophosphate per subunit. During the reaction, the substrate forms a covalent intermediate with the cofactor.</text>
</comment>
<dbReference type="FunFam" id="3.40.50.970:FF:000045">
    <property type="entry name" value="Transketolase"/>
    <property type="match status" value="1"/>
</dbReference>
<feature type="binding site" evidence="17">
    <location>
        <position position="500"/>
    </location>
    <ligand>
        <name>substrate</name>
    </ligand>
</feature>
<evidence type="ECO:0000256" key="11">
    <source>
        <dbReference type="ARBA" id="ARBA00022837"/>
    </source>
</evidence>
<dbReference type="NCBIfam" id="TIGR00232">
    <property type="entry name" value="tktlase_bact"/>
    <property type="match status" value="1"/>
</dbReference>
<feature type="binding site" evidence="19">
    <location>
        <position position="190"/>
    </location>
    <ligand>
        <name>Mg(2+)</name>
        <dbReference type="ChEBI" id="CHEBI:18420"/>
    </ligand>
</feature>
<proteinExistence type="inferred from homology"/>
<dbReference type="CDD" id="cd07033">
    <property type="entry name" value="TPP_PYR_DXS_TK_like"/>
    <property type="match status" value="1"/>
</dbReference>
<feature type="domain" description="Transketolase-like pyrimidine-binding" evidence="21">
    <location>
        <begin position="385"/>
        <end position="556"/>
    </location>
</feature>
<dbReference type="InterPro" id="IPR029061">
    <property type="entry name" value="THDP-binding"/>
</dbReference>
<evidence type="ECO:0000313" key="23">
    <source>
        <dbReference type="Proteomes" id="UP000203589"/>
    </source>
</evidence>
<dbReference type="Proteomes" id="UP000203589">
    <property type="component" value="Chromosome"/>
</dbReference>
<dbReference type="FunFam" id="3.40.50.920:FF:000003">
    <property type="entry name" value="Transketolase"/>
    <property type="match status" value="1"/>
</dbReference>
<dbReference type="KEGG" id="aht:ANTHELSMS3_03603"/>
<keyword evidence="9 22" id="KW-0808">Transferase</keyword>
<feature type="binding site" evidence="18">
    <location>
        <position position="103"/>
    </location>
    <ligand>
        <name>thiamine diphosphate</name>
        <dbReference type="ChEBI" id="CHEBI:58937"/>
    </ligand>
</feature>
<comment type="similarity">
    <text evidence="6">Belongs to the transketolase family.</text>
</comment>
<dbReference type="SUPFAM" id="SSF52922">
    <property type="entry name" value="TK C-terminal domain-like"/>
    <property type="match status" value="1"/>
</dbReference>
<evidence type="ECO:0000256" key="12">
    <source>
        <dbReference type="ARBA" id="ARBA00022842"/>
    </source>
</evidence>
<dbReference type="PANTHER" id="PTHR43522:SF2">
    <property type="entry name" value="TRANSKETOLASE 1-RELATED"/>
    <property type="match status" value="1"/>
</dbReference>
<evidence type="ECO:0000256" key="7">
    <source>
        <dbReference type="ARBA" id="ARBA00011738"/>
    </source>
</evidence>
<feature type="site" description="Important for catalytic activity" evidence="20">
    <location>
        <position position="293"/>
    </location>
</feature>
<dbReference type="AlphaFoldDB" id="A0A222E7S2"/>
<dbReference type="FunFam" id="3.40.50.970:FF:000004">
    <property type="entry name" value="Transketolase"/>
    <property type="match status" value="1"/>
</dbReference>
<accession>A0A222E7S2</accession>
<evidence type="ECO:0000256" key="15">
    <source>
        <dbReference type="NCBIfam" id="TIGR00232"/>
    </source>
</evidence>
<comment type="catalytic activity">
    <reaction evidence="14">
        <text>D-sedoheptulose 7-phosphate + D-glyceraldehyde 3-phosphate = aldehydo-D-ribose 5-phosphate + D-xylulose 5-phosphate</text>
        <dbReference type="Rhea" id="RHEA:10508"/>
        <dbReference type="ChEBI" id="CHEBI:57483"/>
        <dbReference type="ChEBI" id="CHEBI:57737"/>
        <dbReference type="ChEBI" id="CHEBI:58273"/>
        <dbReference type="ChEBI" id="CHEBI:59776"/>
        <dbReference type="EC" id="2.2.1.1"/>
    </reaction>
</comment>
<feature type="active site" description="Proton donor" evidence="16">
    <location>
        <position position="442"/>
    </location>
</feature>
<dbReference type="EC" id="2.2.1.1" evidence="8 15"/>
<dbReference type="Pfam" id="PF02779">
    <property type="entry name" value="Transket_pyr"/>
    <property type="match status" value="1"/>
</dbReference>
<feature type="binding site" evidence="18">
    <location>
        <begin position="152"/>
        <end position="154"/>
    </location>
    <ligand>
        <name>thiamine diphosphate</name>
        <dbReference type="ChEBI" id="CHEBI:58937"/>
    </ligand>
</feature>
<dbReference type="SMART" id="SM00861">
    <property type="entry name" value="Transket_pyr"/>
    <property type="match status" value="1"/>
</dbReference>
<feature type="binding site" evidence="17">
    <location>
        <position position="63"/>
    </location>
    <ligand>
        <name>substrate</name>
    </ligand>
</feature>
<dbReference type="InterPro" id="IPR020826">
    <property type="entry name" value="Transketolase_BS"/>
</dbReference>
<dbReference type="GO" id="GO:0046872">
    <property type="term" value="F:metal ion binding"/>
    <property type="evidence" value="ECO:0007669"/>
    <property type="project" value="UniProtKB-KW"/>
</dbReference>
<dbReference type="PANTHER" id="PTHR43522">
    <property type="entry name" value="TRANSKETOLASE"/>
    <property type="match status" value="1"/>
</dbReference>
<comment type="pathway">
    <text evidence="5">Carbohydrate biosynthesis; Calvin cycle.</text>
</comment>
<dbReference type="InterPro" id="IPR005474">
    <property type="entry name" value="Transketolase_N"/>
</dbReference>
<feature type="binding site" evidence="17">
    <location>
        <position position="504"/>
    </location>
    <ligand>
        <name>substrate</name>
    </ligand>
</feature>
<dbReference type="InterPro" id="IPR033247">
    <property type="entry name" value="Transketolase_fam"/>
</dbReference>
<comment type="cofactor">
    <cofactor evidence="1">
        <name>Ca(2+)</name>
        <dbReference type="ChEBI" id="CHEBI:29108"/>
    </cofactor>
</comment>
<comment type="pathway">
    <text evidence="4">Carbohydrate degradation; pentose phosphate pathway.</text>
</comment>